<name>A0A4C1VCV7_EUMVA</name>
<protein>
    <submittedName>
        <fullName evidence="2">Uncharacterized protein</fullName>
    </submittedName>
</protein>
<evidence type="ECO:0000313" key="2">
    <source>
        <dbReference type="EMBL" id="GBP36978.1"/>
    </source>
</evidence>
<evidence type="ECO:0000256" key="1">
    <source>
        <dbReference type="SAM" id="MobiDB-lite"/>
    </source>
</evidence>
<keyword evidence="3" id="KW-1185">Reference proteome</keyword>
<feature type="region of interest" description="Disordered" evidence="1">
    <location>
        <begin position="61"/>
        <end position="81"/>
    </location>
</feature>
<gene>
    <name evidence="2" type="ORF">EVAR_96971_1</name>
</gene>
<organism evidence="2 3">
    <name type="scientific">Eumeta variegata</name>
    <name type="common">Bagworm moth</name>
    <name type="synonym">Eumeta japonica</name>
    <dbReference type="NCBI Taxonomy" id="151549"/>
    <lineage>
        <taxon>Eukaryota</taxon>
        <taxon>Metazoa</taxon>
        <taxon>Ecdysozoa</taxon>
        <taxon>Arthropoda</taxon>
        <taxon>Hexapoda</taxon>
        <taxon>Insecta</taxon>
        <taxon>Pterygota</taxon>
        <taxon>Neoptera</taxon>
        <taxon>Endopterygota</taxon>
        <taxon>Lepidoptera</taxon>
        <taxon>Glossata</taxon>
        <taxon>Ditrysia</taxon>
        <taxon>Tineoidea</taxon>
        <taxon>Psychidae</taxon>
        <taxon>Oiketicinae</taxon>
        <taxon>Eumeta</taxon>
    </lineage>
</organism>
<comment type="caution">
    <text evidence="2">The sequence shown here is derived from an EMBL/GenBank/DDBJ whole genome shotgun (WGS) entry which is preliminary data.</text>
</comment>
<accession>A0A4C1VCV7</accession>
<sequence length="148" mass="16650">MWRQNKFLHGHVTRNTQLNRDVSDMVTQIVNVSGVENGVESVTENRERSENRNRHRIMNCPLKSKKTEETQKSDSRPIGKLSQNRAFAFVGPTTKASTVTRAGAGAPARPWWVTRALALLLQRDAATSFHRAHEPSIYTTIAAIINSR</sequence>
<evidence type="ECO:0000313" key="3">
    <source>
        <dbReference type="Proteomes" id="UP000299102"/>
    </source>
</evidence>
<dbReference type="EMBL" id="BGZK01000326">
    <property type="protein sequence ID" value="GBP36978.1"/>
    <property type="molecule type" value="Genomic_DNA"/>
</dbReference>
<proteinExistence type="predicted"/>
<dbReference type="Proteomes" id="UP000299102">
    <property type="component" value="Unassembled WGS sequence"/>
</dbReference>
<reference evidence="2 3" key="1">
    <citation type="journal article" date="2019" name="Commun. Biol.">
        <title>The bagworm genome reveals a unique fibroin gene that provides high tensile strength.</title>
        <authorList>
            <person name="Kono N."/>
            <person name="Nakamura H."/>
            <person name="Ohtoshi R."/>
            <person name="Tomita M."/>
            <person name="Numata K."/>
            <person name="Arakawa K."/>
        </authorList>
    </citation>
    <scope>NUCLEOTIDE SEQUENCE [LARGE SCALE GENOMIC DNA]</scope>
</reference>
<dbReference type="AlphaFoldDB" id="A0A4C1VCV7"/>
<feature type="compositionally biased region" description="Basic and acidic residues" evidence="1">
    <location>
        <begin position="65"/>
        <end position="77"/>
    </location>
</feature>